<protein>
    <submittedName>
        <fullName evidence="2">Transcriptional regulator</fullName>
    </submittedName>
</protein>
<dbReference type="CDD" id="cd00093">
    <property type="entry name" value="HTH_XRE"/>
    <property type="match status" value="1"/>
</dbReference>
<proteinExistence type="predicted"/>
<organism evidence="2 3">
    <name type="scientific">Saccharopolyspora thermophila</name>
    <dbReference type="NCBI Taxonomy" id="89367"/>
    <lineage>
        <taxon>Bacteria</taxon>
        <taxon>Bacillati</taxon>
        <taxon>Actinomycetota</taxon>
        <taxon>Actinomycetes</taxon>
        <taxon>Pseudonocardiales</taxon>
        <taxon>Pseudonocardiaceae</taxon>
        <taxon>Saccharopolyspora</taxon>
    </lineage>
</organism>
<dbReference type="AlphaFoldDB" id="A0A917JHA1"/>
<dbReference type="Gene3D" id="1.10.260.40">
    <property type="entry name" value="lambda repressor-like DNA-binding domains"/>
    <property type="match status" value="1"/>
</dbReference>
<sequence>MNGTSTGDNGTSTGDDAKDILLAKASTGARIKALRIKHGLTQRGLADRAHVSYSLLTKVESGARPASADLVAACARALGTSEELLAGRYRTVTGDDRLLSLMAPIRAALDLFDLPPNEDVRPRPLRDLTASVKQVNRLAQAARYEPMAATLPGLLQELHTATHYFSGSEQQTVWALLAEAARCGHSVGIALGLNDLSVVALQTMDWAAARAGDQGVGLRAVREYLRVTAYLRIRDYETCWRLNAAGLAHLDGTDDRTPGALVARGQLHLGASIIAAYTGDQDLMLEHLAQADLIASRTGEQTEQFWLGFGPTNVAVHRVMALGAAGEHGQAVDAAEGLRFPRGWLPTRVGHHYLDLARALRWMNRPDQALEALLAAREAAPGQARRHPLARDTITGLVRSVRRRSDVLAEYAAWVGV</sequence>
<dbReference type="Pfam" id="PF13560">
    <property type="entry name" value="HTH_31"/>
    <property type="match status" value="1"/>
</dbReference>
<accession>A0A917JHA1</accession>
<dbReference type="InterPro" id="IPR001387">
    <property type="entry name" value="Cro/C1-type_HTH"/>
</dbReference>
<name>A0A917JHA1_9PSEU</name>
<evidence type="ECO:0000259" key="1">
    <source>
        <dbReference type="PROSITE" id="PS50943"/>
    </source>
</evidence>
<dbReference type="SUPFAM" id="SSF47413">
    <property type="entry name" value="lambda repressor-like DNA-binding domains"/>
    <property type="match status" value="1"/>
</dbReference>
<feature type="domain" description="HTH cro/C1-type" evidence="1">
    <location>
        <begin position="31"/>
        <end position="85"/>
    </location>
</feature>
<dbReference type="GO" id="GO:0003677">
    <property type="term" value="F:DNA binding"/>
    <property type="evidence" value="ECO:0007669"/>
    <property type="project" value="InterPro"/>
</dbReference>
<gene>
    <name evidence="2" type="ORF">GCM10011581_00300</name>
</gene>
<dbReference type="InterPro" id="IPR010982">
    <property type="entry name" value="Lambda_DNA-bd_dom_sf"/>
</dbReference>
<comment type="caution">
    <text evidence="2">The sequence shown here is derived from an EMBL/GenBank/DDBJ whole genome shotgun (WGS) entry which is preliminary data.</text>
</comment>
<evidence type="ECO:0000313" key="2">
    <source>
        <dbReference type="EMBL" id="GGI67422.1"/>
    </source>
</evidence>
<reference evidence="2 3" key="1">
    <citation type="journal article" date="2014" name="Int. J. Syst. Evol. Microbiol.">
        <title>Complete genome sequence of Corynebacterium casei LMG S-19264T (=DSM 44701T), isolated from a smear-ripened cheese.</title>
        <authorList>
            <consortium name="US DOE Joint Genome Institute (JGI-PGF)"/>
            <person name="Walter F."/>
            <person name="Albersmeier A."/>
            <person name="Kalinowski J."/>
            <person name="Ruckert C."/>
        </authorList>
    </citation>
    <scope>NUCLEOTIDE SEQUENCE [LARGE SCALE GENOMIC DNA]</scope>
    <source>
        <strain evidence="2 3">CGMCC 4.7206</strain>
    </source>
</reference>
<dbReference type="RefSeq" id="WP_188984106.1">
    <property type="nucleotide sequence ID" value="NZ_BMMT01000001.1"/>
</dbReference>
<evidence type="ECO:0000313" key="3">
    <source>
        <dbReference type="Proteomes" id="UP000597989"/>
    </source>
</evidence>
<dbReference type="PROSITE" id="PS50943">
    <property type="entry name" value="HTH_CROC1"/>
    <property type="match status" value="1"/>
</dbReference>
<dbReference type="Proteomes" id="UP000597989">
    <property type="component" value="Unassembled WGS sequence"/>
</dbReference>
<dbReference type="EMBL" id="BMMT01000001">
    <property type="protein sequence ID" value="GGI67422.1"/>
    <property type="molecule type" value="Genomic_DNA"/>
</dbReference>
<dbReference type="SMART" id="SM00530">
    <property type="entry name" value="HTH_XRE"/>
    <property type="match status" value="1"/>
</dbReference>